<protein>
    <submittedName>
        <fullName evidence="1">Uncharacterized protein</fullName>
    </submittedName>
</protein>
<dbReference type="AlphaFoldDB" id="A0A151ZAC1"/>
<evidence type="ECO:0000313" key="2">
    <source>
        <dbReference type="Proteomes" id="UP000076078"/>
    </source>
</evidence>
<accession>A0A151ZAC1</accession>
<dbReference type="InParanoid" id="A0A151ZAC1"/>
<keyword evidence="2" id="KW-1185">Reference proteome</keyword>
<dbReference type="EMBL" id="LODT01000035">
    <property type="protein sequence ID" value="KYQ90897.1"/>
    <property type="molecule type" value="Genomic_DNA"/>
</dbReference>
<reference evidence="1 2" key="1">
    <citation type="submission" date="2015-12" db="EMBL/GenBank/DDBJ databases">
        <title>Dictyostelia acquired genes for synthesis and detection of signals that induce cell-type specialization by lateral gene transfer from prokaryotes.</title>
        <authorList>
            <person name="Gloeckner G."/>
            <person name="Schaap P."/>
        </authorList>
    </citation>
    <scope>NUCLEOTIDE SEQUENCE [LARGE SCALE GENOMIC DNA]</scope>
    <source>
        <strain evidence="1 2">TK</strain>
    </source>
</reference>
<comment type="caution">
    <text evidence="1">The sequence shown here is derived from an EMBL/GenBank/DDBJ whole genome shotgun (WGS) entry which is preliminary data.</text>
</comment>
<gene>
    <name evidence="1" type="ORF">DLAC_07768</name>
</gene>
<name>A0A151ZAC1_TIELA</name>
<proteinExistence type="predicted"/>
<evidence type="ECO:0000313" key="1">
    <source>
        <dbReference type="EMBL" id="KYQ90897.1"/>
    </source>
</evidence>
<dbReference type="Proteomes" id="UP000076078">
    <property type="component" value="Unassembled WGS sequence"/>
</dbReference>
<organism evidence="1 2">
    <name type="scientific">Tieghemostelium lacteum</name>
    <name type="common">Slime mold</name>
    <name type="synonym">Dictyostelium lacteum</name>
    <dbReference type="NCBI Taxonomy" id="361077"/>
    <lineage>
        <taxon>Eukaryota</taxon>
        <taxon>Amoebozoa</taxon>
        <taxon>Evosea</taxon>
        <taxon>Eumycetozoa</taxon>
        <taxon>Dictyostelia</taxon>
        <taxon>Dictyosteliales</taxon>
        <taxon>Raperosteliaceae</taxon>
        <taxon>Tieghemostelium</taxon>
    </lineage>
</organism>
<sequence>MRLINFGREIPIQIQFVLLEYTWRLDNVKFKNRQFKENQVYWWRYNLIFVSKHWFNRIRTTIPFIRDYLLKVIPETIPFHSEYSLMKQPKINAYTLHQSGTQITLQVINNVYELDITYTLDNSDYIHLSTDYTIVDTITLGSYTFSRVSNVDRSQLKHIKIIRQWTPSSGMISQNEKLICDHFISGGNGCALETLVLGFSTFYITNVDKLKNLTKLVLYAPVFQDLGQAIGFMNELEHVPGLHTLKLKSNGFIDSRVLPKTIPGIYIAQNRETELFEPLLKMKSLCNLHLNFYGQGLIPVFTPLIINYLKDPLNQLTRFDTNALSNELIMYMFKENTTLKKIFSNSFLIPHTNSALKTIKLNSHCIDLELLPLDSGLSRYQNLQSISLDMYDIITPLLLQYLEHSRTLQFLYIKVDDPIAVSDQHLTNIKQTLSLNQSLLHCEFTLYDSNSSWLSFIDYLLMEIFEKHPTLQSYLVDIRHLFGSLRFQYFQSDHFLYNSQNFLDFNKFYINAIRSKLPLPPI</sequence>